<sequence length="32" mass="3918">MVYMLANNELELTAWNVLWSKLYETYSFKIVF</sequence>
<name>A0A2P2N7T0_RHIMU</name>
<dbReference type="AlphaFoldDB" id="A0A2P2N7T0"/>
<accession>A0A2P2N7T0</accession>
<protein>
    <submittedName>
        <fullName evidence="1">Uncharacterized protein</fullName>
    </submittedName>
</protein>
<evidence type="ECO:0000313" key="1">
    <source>
        <dbReference type="EMBL" id="MBX38505.1"/>
    </source>
</evidence>
<reference evidence="1" key="1">
    <citation type="submission" date="2018-02" db="EMBL/GenBank/DDBJ databases">
        <title>Rhizophora mucronata_Transcriptome.</title>
        <authorList>
            <person name="Meera S.P."/>
            <person name="Sreeshan A."/>
            <person name="Augustine A."/>
        </authorList>
    </citation>
    <scope>NUCLEOTIDE SEQUENCE</scope>
    <source>
        <tissue evidence="1">Leaf</tissue>
    </source>
</reference>
<proteinExistence type="predicted"/>
<organism evidence="1">
    <name type="scientific">Rhizophora mucronata</name>
    <name type="common">Asiatic mangrove</name>
    <dbReference type="NCBI Taxonomy" id="61149"/>
    <lineage>
        <taxon>Eukaryota</taxon>
        <taxon>Viridiplantae</taxon>
        <taxon>Streptophyta</taxon>
        <taxon>Embryophyta</taxon>
        <taxon>Tracheophyta</taxon>
        <taxon>Spermatophyta</taxon>
        <taxon>Magnoliopsida</taxon>
        <taxon>eudicotyledons</taxon>
        <taxon>Gunneridae</taxon>
        <taxon>Pentapetalae</taxon>
        <taxon>rosids</taxon>
        <taxon>fabids</taxon>
        <taxon>Malpighiales</taxon>
        <taxon>Rhizophoraceae</taxon>
        <taxon>Rhizophora</taxon>
    </lineage>
</organism>
<dbReference type="EMBL" id="GGEC01058021">
    <property type="protein sequence ID" value="MBX38505.1"/>
    <property type="molecule type" value="Transcribed_RNA"/>
</dbReference>